<reference evidence="2 3" key="1">
    <citation type="submission" date="2024-02" db="EMBL/GenBank/DDBJ databases">
        <authorList>
            <person name="Daric V."/>
            <person name="Darras S."/>
        </authorList>
    </citation>
    <scope>NUCLEOTIDE SEQUENCE [LARGE SCALE GENOMIC DNA]</scope>
</reference>
<evidence type="ECO:0000256" key="1">
    <source>
        <dbReference type="SAM" id="MobiDB-lite"/>
    </source>
</evidence>
<dbReference type="Proteomes" id="UP001642483">
    <property type="component" value="Unassembled WGS sequence"/>
</dbReference>
<comment type="caution">
    <text evidence="2">The sequence shown here is derived from an EMBL/GenBank/DDBJ whole genome shotgun (WGS) entry which is preliminary data.</text>
</comment>
<feature type="compositionally biased region" description="Basic and acidic residues" evidence="1">
    <location>
        <begin position="30"/>
        <end position="41"/>
    </location>
</feature>
<feature type="compositionally biased region" description="Polar residues" evidence="1">
    <location>
        <begin position="42"/>
        <end position="63"/>
    </location>
</feature>
<feature type="region of interest" description="Disordered" evidence="1">
    <location>
        <begin position="30"/>
        <end position="63"/>
    </location>
</feature>
<evidence type="ECO:0000313" key="3">
    <source>
        <dbReference type="Proteomes" id="UP001642483"/>
    </source>
</evidence>
<gene>
    <name evidence="2" type="ORF">CVLEPA_LOCUS19020</name>
</gene>
<accession>A0ABP0G5A1</accession>
<protein>
    <submittedName>
        <fullName evidence="2">Uncharacterized protein</fullName>
    </submittedName>
</protein>
<dbReference type="EMBL" id="CAWYQH010000103">
    <property type="protein sequence ID" value="CAK8686987.1"/>
    <property type="molecule type" value="Genomic_DNA"/>
</dbReference>
<keyword evidence="3" id="KW-1185">Reference proteome</keyword>
<organism evidence="2 3">
    <name type="scientific">Clavelina lepadiformis</name>
    <name type="common">Light-bulb sea squirt</name>
    <name type="synonym">Ascidia lepadiformis</name>
    <dbReference type="NCBI Taxonomy" id="159417"/>
    <lineage>
        <taxon>Eukaryota</taxon>
        <taxon>Metazoa</taxon>
        <taxon>Chordata</taxon>
        <taxon>Tunicata</taxon>
        <taxon>Ascidiacea</taxon>
        <taxon>Aplousobranchia</taxon>
        <taxon>Clavelinidae</taxon>
        <taxon>Clavelina</taxon>
    </lineage>
</organism>
<proteinExistence type="predicted"/>
<name>A0ABP0G5A1_CLALP</name>
<evidence type="ECO:0000313" key="2">
    <source>
        <dbReference type="EMBL" id="CAK8686987.1"/>
    </source>
</evidence>
<sequence length="63" mass="7031">MAAHLTYADRVKRQWNNDIAAEYSNYREVTNDDHDYSDSSKLDVSNVSDTSQVASSSATDSLD</sequence>